<keyword evidence="1" id="KW-0863">Zinc-finger</keyword>
<name>A0AAD7YVC6_MYTSE</name>
<evidence type="ECO:0000259" key="6">
    <source>
        <dbReference type="PROSITE" id="PS51031"/>
    </source>
</evidence>
<dbReference type="PROSITE" id="PS00028">
    <property type="entry name" value="ZINC_FINGER_C2H2_1"/>
    <property type="match status" value="3"/>
</dbReference>
<dbReference type="InterPro" id="IPR006578">
    <property type="entry name" value="MADF-dom"/>
</dbReference>
<dbReference type="PANTHER" id="PTHR12243">
    <property type="entry name" value="MADF DOMAIN TRANSCRIPTION FACTOR"/>
    <property type="match status" value="1"/>
</dbReference>
<proteinExistence type="predicted"/>
<organism evidence="7 8">
    <name type="scientific">Mythimna separata</name>
    <name type="common">Oriental armyworm</name>
    <name type="synonym">Pseudaletia separata</name>
    <dbReference type="NCBI Taxonomy" id="271217"/>
    <lineage>
        <taxon>Eukaryota</taxon>
        <taxon>Metazoa</taxon>
        <taxon>Ecdysozoa</taxon>
        <taxon>Arthropoda</taxon>
        <taxon>Hexapoda</taxon>
        <taxon>Insecta</taxon>
        <taxon>Pterygota</taxon>
        <taxon>Neoptera</taxon>
        <taxon>Endopterygota</taxon>
        <taxon>Lepidoptera</taxon>
        <taxon>Glossata</taxon>
        <taxon>Ditrysia</taxon>
        <taxon>Noctuoidea</taxon>
        <taxon>Noctuidae</taxon>
        <taxon>Noctuinae</taxon>
        <taxon>Hadenini</taxon>
        <taxon>Mythimna</taxon>
    </lineage>
</organism>
<dbReference type="InterPro" id="IPR004210">
    <property type="entry name" value="BESS_motif"/>
</dbReference>
<dbReference type="Gene3D" id="3.30.160.60">
    <property type="entry name" value="Classic Zinc Finger"/>
    <property type="match status" value="2"/>
</dbReference>
<keyword evidence="1" id="KW-0862">Zinc</keyword>
<evidence type="ECO:0000256" key="1">
    <source>
        <dbReference type="PROSITE-ProRule" id="PRU00042"/>
    </source>
</evidence>
<protein>
    <submittedName>
        <fullName evidence="7">Uncharacterized protein</fullName>
    </submittedName>
</protein>
<feature type="region of interest" description="Disordered" evidence="3">
    <location>
        <begin position="323"/>
        <end position="353"/>
    </location>
</feature>
<dbReference type="InterPro" id="IPR013087">
    <property type="entry name" value="Znf_C2H2_type"/>
</dbReference>
<evidence type="ECO:0000259" key="5">
    <source>
        <dbReference type="PROSITE" id="PS51029"/>
    </source>
</evidence>
<feature type="domain" description="BESS" evidence="6">
    <location>
        <begin position="397"/>
        <end position="436"/>
    </location>
</feature>
<dbReference type="InterPro" id="IPR036236">
    <property type="entry name" value="Znf_C2H2_sf"/>
</dbReference>
<comment type="caution">
    <text evidence="7">The sequence shown here is derived from an EMBL/GenBank/DDBJ whole genome shotgun (WGS) entry which is preliminary data.</text>
</comment>
<feature type="domain" description="C2H2-type" evidence="4">
    <location>
        <begin position="60"/>
        <end position="82"/>
    </location>
</feature>
<dbReference type="PROSITE" id="PS51031">
    <property type="entry name" value="BESS"/>
    <property type="match status" value="1"/>
</dbReference>
<keyword evidence="2" id="KW-0539">Nucleus</keyword>
<dbReference type="GO" id="GO:0005667">
    <property type="term" value="C:transcription regulator complex"/>
    <property type="evidence" value="ECO:0007669"/>
    <property type="project" value="TreeGrafter"/>
</dbReference>
<dbReference type="InterPro" id="IPR039353">
    <property type="entry name" value="TF_Adf1"/>
</dbReference>
<accession>A0AAD7YVC6</accession>
<sequence length="456" mass="53212">MQLGSNLLIKVEKLNVHKCEKCPRVFTTMSDLTDHKAYHEKCFLSHVFSAYVSVIKVKIFTCETCSRNFDNKKDFLLHKLTHIQANVRNKRKLIKWPVNHYKVKPYKCTDCDISYVAQSTLDAHSILHLPFPHICECGVGYYQKRDLISHIKLVHSKKIEADKEELVKLQRNQNSKPKIVNKVKRSEKKAWKIEMKPSDIKDIVIKQEADIPEPDIVIKKTSDNKFVCPKCRNNKQKRIIMNEIDLIKEVEKRPILYDKSVSGFNKTKLRDDAWKEVQESLHVSESECKKRWRSLRDSFIKLQRTHGGRTRWPYHQHMRFLLPHIEPKENGTIKKEPEDSDNEEEARQRAIQSFPDLTYSQDIKYEEEDDDDSQPSPKKARQNSSDEEGTSCNCNRSDPDELFLLSCAPTLKRLNSKQNALARLKIQQVLLEAEFGNQMDLPYVTPASDCDFDAVE</sequence>
<dbReference type="Pfam" id="PF00096">
    <property type="entry name" value="zf-C2H2"/>
    <property type="match status" value="1"/>
</dbReference>
<dbReference type="GO" id="GO:0003677">
    <property type="term" value="F:DNA binding"/>
    <property type="evidence" value="ECO:0007669"/>
    <property type="project" value="InterPro"/>
</dbReference>
<evidence type="ECO:0000313" key="8">
    <source>
        <dbReference type="Proteomes" id="UP001231518"/>
    </source>
</evidence>
<dbReference type="SMART" id="SM00595">
    <property type="entry name" value="MADF"/>
    <property type="match status" value="1"/>
</dbReference>
<dbReference type="Pfam" id="PF10545">
    <property type="entry name" value="MADF_DNA_bdg"/>
    <property type="match status" value="1"/>
</dbReference>
<dbReference type="Pfam" id="PF02944">
    <property type="entry name" value="BESS"/>
    <property type="match status" value="1"/>
</dbReference>
<feature type="compositionally biased region" description="Basic and acidic residues" evidence="3">
    <location>
        <begin position="325"/>
        <end position="337"/>
    </location>
</feature>
<feature type="region of interest" description="Disordered" evidence="3">
    <location>
        <begin position="366"/>
        <end position="395"/>
    </location>
</feature>
<dbReference type="Proteomes" id="UP001231518">
    <property type="component" value="Chromosome 9"/>
</dbReference>
<keyword evidence="8" id="KW-1185">Reference proteome</keyword>
<dbReference type="PROSITE" id="PS50157">
    <property type="entry name" value="ZINC_FINGER_C2H2_2"/>
    <property type="match status" value="3"/>
</dbReference>
<evidence type="ECO:0000256" key="2">
    <source>
        <dbReference type="PROSITE-ProRule" id="PRU00371"/>
    </source>
</evidence>
<comment type="subcellular location">
    <subcellularLocation>
        <location evidence="2">Nucleus</location>
    </subcellularLocation>
</comment>
<dbReference type="SMART" id="SM00355">
    <property type="entry name" value="ZnF_C2H2"/>
    <property type="match status" value="4"/>
</dbReference>
<dbReference type="GO" id="GO:0005634">
    <property type="term" value="C:nucleus"/>
    <property type="evidence" value="ECO:0007669"/>
    <property type="project" value="UniProtKB-SubCell"/>
</dbReference>
<reference evidence="7" key="1">
    <citation type="submission" date="2023-03" db="EMBL/GenBank/DDBJ databases">
        <title>Chromosome-level genomes of two armyworms, Mythimna separata and Mythimna loreyi, provide insights into the biosynthesis and reception of sex pheromones.</title>
        <authorList>
            <person name="Zhao H."/>
        </authorList>
    </citation>
    <scope>NUCLEOTIDE SEQUENCE</scope>
    <source>
        <strain evidence="7">BeijingLab</strain>
        <tissue evidence="7">Pupa</tissue>
    </source>
</reference>
<feature type="domain" description="C2H2-type" evidence="4">
    <location>
        <begin position="106"/>
        <end position="128"/>
    </location>
</feature>
<dbReference type="GO" id="GO:0008270">
    <property type="term" value="F:zinc ion binding"/>
    <property type="evidence" value="ECO:0007669"/>
    <property type="project" value="UniProtKB-KW"/>
</dbReference>
<dbReference type="SUPFAM" id="SSF57667">
    <property type="entry name" value="beta-beta-alpha zinc fingers"/>
    <property type="match status" value="1"/>
</dbReference>
<dbReference type="AlphaFoldDB" id="A0AAD7YVC6"/>
<feature type="domain" description="MADF" evidence="5">
    <location>
        <begin position="245"/>
        <end position="326"/>
    </location>
</feature>
<evidence type="ECO:0000313" key="7">
    <source>
        <dbReference type="EMBL" id="KAJ8730346.1"/>
    </source>
</evidence>
<feature type="domain" description="C2H2-type" evidence="4">
    <location>
        <begin position="17"/>
        <end position="39"/>
    </location>
</feature>
<gene>
    <name evidence="7" type="ORF">PYW07_017384</name>
</gene>
<evidence type="ECO:0000259" key="4">
    <source>
        <dbReference type="PROSITE" id="PS50157"/>
    </source>
</evidence>
<dbReference type="EMBL" id="JARGEI010000006">
    <property type="protein sequence ID" value="KAJ8730346.1"/>
    <property type="molecule type" value="Genomic_DNA"/>
</dbReference>
<evidence type="ECO:0000256" key="3">
    <source>
        <dbReference type="SAM" id="MobiDB-lite"/>
    </source>
</evidence>
<dbReference type="PROSITE" id="PS51029">
    <property type="entry name" value="MADF"/>
    <property type="match status" value="1"/>
</dbReference>
<keyword evidence="1" id="KW-0479">Metal-binding</keyword>
<dbReference type="GO" id="GO:0006357">
    <property type="term" value="P:regulation of transcription by RNA polymerase II"/>
    <property type="evidence" value="ECO:0007669"/>
    <property type="project" value="TreeGrafter"/>
</dbReference>
<dbReference type="PANTHER" id="PTHR12243:SF67">
    <property type="entry name" value="COREPRESSOR OF PANGOLIN, ISOFORM A-RELATED"/>
    <property type="match status" value="1"/>
</dbReference>